<accession>A0A7K3NJP5</accession>
<dbReference type="AlphaFoldDB" id="A0A7K3NJP5"/>
<keyword evidence="2" id="KW-1185">Reference proteome</keyword>
<comment type="caution">
    <text evidence="1">The sequence shown here is derived from an EMBL/GenBank/DDBJ whole genome shotgun (WGS) entry which is preliminary data.</text>
</comment>
<proteinExistence type="predicted"/>
<gene>
    <name evidence="1" type="ORF">G3N56_06215</name>
</gene>
<name>A0A7K3NJP5_9BACT</name>
<evidence type="ECO:0000313" key="2">
    <source>
        <dbReference type="Proteomes" id="UP000469724"/>
    </source>
</evidence>
<protein>
    <submittedName>
        <fullName evidence="1">Uncharacterized protein</fullName>
    </submittedName>
</protein>
<dbReference type="EMBL" id="JAAGRQ010000017">
    <property type="protein sequence ID" value="NDY56337.1"/>
    <property type="molecule type" value="Genomic_DNA"/>
</dbReference>
<dbReference type="RefSeq" id="WP_163301389.1">
    <property type="nucleotide sequence ID" value="NZ_JAAGRQ010000017.1"/>
</dbReference>
<sequence length="126" mass="13678">MNSLAGIDLEDLSWPGELSPYGLEAEVDVTLSGRPVVWERPRQGGRPIDLAGGANTAWLPRATLLALRGLADIPGGVFDLAWDGEIYRVRFRNEDAPAIEAEAVRPGPGIPAAMKYRNIVIKLMEV</sequence>
<organism evidence="1 2">
    <name type="scientific">Desulfolutivibrio sulfodismutans</name>
    <dbReference type="NCBI Taxonomy" id="63561"/>
    <lineage>
        <taxon>Bacteria</taxon>
        <taxon>Pseudomonadati</taxon>
        <taxon>Thermodesulfobacteriota</taxon>
        <taxon>Desulfovibrionia</taxon>
        <taxon>Desulfovibrionales</taxon>
        <taxon>Desulfovibrionaceae</taxon>
        <taxon>Desulfolutivibrio</taxon>
    </lineage>
</organism>
<evidence type="ECO:0000313" key="1">
    <source>
        <dbReference type="EMBL" id="NDY56337.1"/>
    </source>
</evidence>
<reference evidence="1 2" key="1">
    <citation type="submission" date="2020-02" db="EMBL/GenBank/DDBJ databases">
        <title>Comparative genomics of sulfur disproportionating microorganisms.</title>
        <authorList>
            <person name="Ward L.M."/>
            <person name="Bertran E."/>
            <person name="Johnston D.T."/>
        </authorList>
    </citation>
    <scope>NUCLEOTIDE SEQUENCE [LARGE SCALE GENOMIC DNA]</scope>
    <source>
        <strain evidence="1 2">DSM 3696</strain>
    </source>
</reference>
<dbReference type="Proteomes" id="UP000469724">
    <property type="component" value="Unassembled WGS sequence"/>
</dbReference>